<comment type="caution">
    <text evidence="6">The sequence shown here is derived from an EMBL/GenBank/DDBJ whole genome shotgun (WGS) entry which is preliminary data.</text>
</comment>
<dbReference type="GO" id="GO:0003700">
    <property type="term" value="F:DNA-binding transcription factor activity"/>
    <property type="evidence" value="ECO:0007669"/>
    <property type="project" value="InterPro"/>
</dbReference>
<feature type="domain" description="HSF-type DNA-binding" evidence="5">
    <location>
        <begin position="1"/>
        <end position="55"/>
    </location>
</feature>
<organism evidence="6 7">
    <name type="scientific">Filobasidium floriforme</name>
    <dbReference type="NCBI Taxonomy" id="5210"/>
    <lineage>
        <taxon>Eukaryota</taxon>
        <taxon>Fungi</taxon>
        <taxon>Dikarya</taxon>
        <taxon>Basidiomycota</taxon>
        <taxon>Agaricomycotina</taxon>
        <taxon>Tremellomycetes</taxon>
        <taxon>Filobasidiales</taxon>
        <taxon>Filobasidiaceae</taxon>
        <taxon>Filobasidium</taxon>
    </lineage>
</organism>
<evidence type="ECO:0000256" key="4">
    <source>
        <dbReference type="ARBA" id="ARBA00023242"/>
    </source>
</evidence>
<dbReference type="PANTHER" id="PTHR10015:SF427">
    <property type="entry name" value="HEAT SHOCK FACTOR PROTEIN"/>
    <property type="match status" value="1"/>
</dbReference>
<dbReference type="Gene3D" id="1.10.10.10">
    <property type="entry name" value="Winged helix-like DNA-binding domain superfamily/Winged helix DNA-binding domain"/>
    <property type="match status" value="1"/>
</dbReference>
<reference evidence="6" key="1">
    <citation type="submission" date="2020-04" db="EMBL/GenBank/DDBJ databases">
        <title>Analysis of mating type loci in Filobasidium floriforme.</title>
        <authorList>
            <person name="Nowrousian M."/>
        </authorList>
    </citation>
    <scope>NUCLEOTIDE SEQUENCE</scope>
    <source>
        <strain evidence="6">CBS 6242</strain>
    </source>
</reference>
<dbReference type="OrthoDB" id="60033at2759"/>
<dbReference type="InterPro" id="IPR036388">
    <property type="entry name" value="WH-like_DNA-bd_sf"/>
</dbReference>
<evidence type="ECO:0000256" key="2">
    <source>
        <dbReference type="ARBA" id="ARBA00006403"/>
    </source>
</evidence>
<dbReference type="InterPro" id="IPR000232">
    <property type="entry name" value="HSF_DNA-bd"/>
</dbReference>
<dbReference type="AlphaFoldDB" id="A0A8K0JIY9"/>
<dbReference type="PANTHER" id="PTHR10015">
    <property type="entry name" value="HEAT SHOCK TRANSCRIPTION FACTOR"/>
    <property type="match status" value="1"/>
</dbReference>
<dbReference type="Proteomes" id="UP000812966">
    <property type="component" value="Unassembled WGS sequence"/>
</dbReference>
<dbReference type="InterPro" id="IPR036390">
    <property type="entry name" value="WH_DNA-bd_sf"/>
</dbReference>
<evidence type="ECO:0000313" key="6">
    <source>
        <dbReference type="EMBL" id="KAG7530936.1"/>
    </source>
</evidence>
<evidence type="ECO:0000313" key="7">
    <source>
        <dbReference type="Proteomes" id="UP000812966"/>
    </source>
</evidence>
<dbReference type="GO" id="GO:0005634">
    <property type="term" value="C:nucleus"/>
    <property type="evidence" value="ECO:0007669"/>
    <property type="project" value="UniProtKB-SubCell"/>
</dbReference>
<accession>A0A8K0JIY9</accession>
<sequence length="55" mass="6430">MLQDPAIKRSGLLKWSQDGAGFICTNPTDFSRMVLPQFFKHNNWHSFVRQLNMYG</sequence>
<dbReference type="Pfam" id="PF00447">
    <property type="entry name" value="HSF_DNA-bind"/>
    <property type="match status" value="1"/>
</dbReference>
<dbReference type="PRINTS" id="PR00056">
    <property type="entry name" value="HSFDOMAIN"/>
</dbReference>
<dbReference type="GO" id="GO:0043565">
    <property type="term" value="F:sequence-specific DNA binding"/>
    <property type="evidence" value="ECO:0007669"/>
    <property type="project" value="InterPro"/>
</dbReference>
<dbReference type="SUPFAM" id="SSF46785">
    <property type="entry name" value="Winged helix' DNA-binding domain"/>
    <property type="match status" value="1"/>
</dbReference>
<evidence type="ECO:0000256" key="3">
    <source>
        <dbReference type="ARBA" id="ARBA00023125"/>
    </source>
</evidence>
<comment type="similarity">
    <text evidence="2">Belongs to the HSF family.</text>
</comment>
<comment type="subcellular location">
    <subcellularLocation>
        <location evidence="1">Nucleus</location>
    </subcellularLocation>
</comment>
<evidence type="ECO:0000259" key="5">
    <source>
        <dbReference type="Pfam" id="PF00447"/>
    </source>
</evidence>
<dbReference type="EMBL" id="JABELV010000104">
    <property type="protein sequence ID" value="KAG7530936.1"/>
    <property type="molecule type" value="Genomic_DNA"/>
</dbReference>
<proteinExistence type="inferred from homology"/>
<gene>
    <name evidence="6" type="ORF">FFLO_04714</name>
</gene>
<keyword evidence="7" id="KW-1185">Reference proteome</keyword>
<keyword evidence="3" id="KW-0238">DNA-binding</keyword>
<name>A0A8K0JIY9_9TREE</name>
<keyword evidence="4" id="KW-0539">Nucleus</keyword>
<evidence type="ECO:0000256" key="1">
    <source>
        <dbReference type="ARBA" id="ARBA00004123"/>
    </source>
</evidence>
<protein>
    <recommendedName>
        <fullName evidence="5">HSF-type DNA-binding domain-containing protein</fullName>
    </recommendedName>
</protein>